<evidence type="ECO:0000313" key="4">
    <source>
        <dbReference type="Proteomes" id="UP001595752"/>
    </source>
</evidence>
<feature type="coiled-coil region" evidence="1">
    <location>
        <begin position="2"/>
        <end position="29"/>
    </location>
</feature>
<evidence type="ECO:0000256" key="1">
    <source>
        <dbReference type="SAM" id="Coils"/>
    </source>
</evidence>
<protein>
    <submittedName>
        <fullName evidence="3">YwdI family protein</fullName>
    </submittedName>
</protein>
<gene>
    <name evidence="3" type="ORF">ACFOU2_23895</name>
</gene>
<comment type="caution">
    <text evidence="3">The sequence shown here is derived from an EMBL/GenBank/DDBJ whole genome shotgun (WGS) entry which is preliminary data.</text>
</comment>
<name>A0ABV8BB62_9BACI</name>
<dbReference type="EMBL" id="JBHRZT010000073">
    <property type="protein sequence ID" value="MFC3886364.1"/>
    <property type="molecule type" value="Genomic_DNA"/>
</dbReference>
<dbReference type="Proteomes" id="UP001595752">
    <property type="component" value="Unassembled WGS sequence"/>
</dbReference>
<dbReference type="InterPro" id="IPR035218">
    <property type="entry name" value="DUF5327"/>
</dbReference>
<reference evidence="4" key="1">
    <citation type="journal article" date="2019" name="Int. J. Syst. Evol. Microbiol.">
        <title>The Global Catalogue of Microorganisms (GCM) 10K type strain sequencing project: providing services to taxonomists for standard genome sequencing and annotation.</title>
        <authorList>
            <consortium name="The Broad Institute Genomics Platform"/>
            <consortium name="The Broad Institute Genome Sequencing Center for Infectious Disease"/>
            <person name="Wu L."/>
            <person name="Ma J."/>
        </authorList>
    </citation>
    <scope>NUCLEOTIDE SEQUENCE [LARGE SCALE GENOMIC DNA]</scope>
    <source>
        <strain evidence="4">CCUG 61889</strain>
    </source>
</reference>
<dbReference type="RefSeq" id="WP_377918790.1">
    <property type="nucleotide sequence ID" value="NZ_JBHRZT010000073.1"/>
</dbReference>
<feature type="region of interest" description="Disordered" evidence="2">
    <location>
        <begin position="72"/>
        <end position="91"/>
    </location>
</feature>
<organism evidence="3 4">
    <name type="scientific">Bacillus songklensis</name>
    <dbReference type="NCBI Taxonomy" id="1069116"/>
    <lineage>
        <taxon>Bacteria</taxon>
        <taxon>Bacillati</taxon>
        <taxon>Bacillota</taxon>
        <taxon>Bacilli</taxon>
        <taxon>Bacillales</taxon>
        <taxon>Bacillaceae</taxon>
        <taxon>Bacillus</taxon>
    </lineage>
</organism>
<accession>A0ABV8BB62</accession>
<evidence type="ECO:0000256" key="2">
    <source>
        <dbReference type="SAM" id="MobiDB-lite"/>
    </source>
</evidence>
<keyword evidence="1" id="KW-0175">Coiled coil</keyword>
<keyword evidence="4" id="KW-1185">Reference proteome</keyword>
<evidence type="ECO:0000313" key="3">
    <source>
        <dbReference type="EMBL" id="MFC3886364.1"/>
    </source>
</evidence>
<sequence length="91" mass="10193">MNISMLQLLEKMNEEMHQAIQEVSSQKERHLRDRLVAIKTLCELAMDQQTEKAAFSAVSLAENKPVLAPSQTLSKPMEISDGANGESLFDF</sequence>
<dbReference type="Pfam" id="PF17261">
    <property type="entry name" value="DUF5327"/>
    <property type="match status" value="1"/>
</dbReference>
<proteinExistence type="predicted"/>